<dbReference type="Proteomes" id="UP000309133">
    <property type="component" value="Unassembled WGS sequence"/>
</dbReference>
<accession>A0A4S4FHW3</accession>
<comment type="caution">
    <text evidence="1">The sequence shown here is derived from an EMBL/GenBank/DDBJ whole genome shotgun (WGS) entry which is preliminary data.</text>
</comment>
<dbReference type="InterPro" id="IPR011200">
    <property type="entry name" value="UCP012608"/>
</dbReference>
<reference evidence="1 2" key="1">
    <citation type="submission" date="2019-04" db="EMBL/GenBank/DDBJ databases">
        <authorList>
            <person name="Jiang L."/>
        </authorList>
    </citation>
    <scope>NUCLEOTIDE SEQUENCE [LARGE SCALE GENOMIC DNA]</scope>
    <source>
        <strain evidence="1 2">YIM 131853</strain>
    </source>
</reference>
<gene>
    <name evidence="1" type="ORF">E6C64_17790</name>
</gene>
<dbReference type="AlphaFoldDB" id="A0A4S4FHW3"/>
<keyword evidence="2" id="KW-1185">Reference proteome</keyword>
<proteinExistence type="predicted"/>
<organism evidence="1 2">
    <name type="scientific">Naasia lichenicola</name>
    <dbReference type="NCBI Taxonomy" id="2565933"/>
    <lineage>
        <taxon>Bacteria</taxon>
        <taxon>Bacillati</taxon>
        <taxon>Actinomycetota</taxon>
        <taxon>Actinomycetes</taxon>
        <taxon>Micrococcales</taxon>
        <taxon>Microbacteriaceae</taxon>
        <taxon>Naasia</taxon>
    </lineage>
</organism>
<sequence>MVVLSALQLGIESSSTCQGRAACFNIAVVIDQASAEQTSTRNESLTAERYRVFADVDALDLSPVYAELARRAADDPELLEIIDELPAMQRQVTFVFALARYLGAPFHQFEAFRDWVLEHRELVLETAVGRTMQTNDPSRLAPILPLLAQIRKPIALLEVGASAGLCLYPDRYSFKYGDHPAIHPADGPSPVVIECAVSDHFPAPPELPQIVWRAGIDLNPVDVRNPDDVAWLRALIWPDNERRSRTLDAAIELVAGETPMLVKGDLNDALPALIRQVPPEATLVIFHSAVLGYVEYEEVETFVNTVLALPCVWIASELDDVIPGIDSQAYGSDTAHEFSFVVAVDGVPVARSHPHGAWVAWDGDERPAHP</sequence>
<protein>
    <submittedName>
        <fullName evidence="1">DUF2332 domain-containing protein</fullName>
    </submittedName>
</protein>
<dbReference type="EMBL" id="SSSM01000006">
    <property type="protein sequence ID" value="THG28646.1"/>
    <property type="molecule type" value="Genomic_DNA"/>
</dbReference>
<name>A0A4S4FHW3_9MICO</name>
<dbReference type="Pfam" id="PF10094">
    <property type="entry name" value="DUF2332"/>
    <property type="match status" value="1"/>
</dbReference>
<evidence type="ECO:0000313" key="1">
    <source>
        <dbReference type="EMBL" id="THG28646.1"/>
    </source>
</evidence>
<evidence type="ECO:0000313" key="2">
    <source>
        <dbReference type="Proteomes" id="UP000309133"/>
    </source>
</evidence>